<name>A0A9D1RMC0_9CORY</name>
<feature type="transmembrane region" description="Helical" evidence="1">
    <location>
        <begin position="108"/>
        <end position="125"/>
    </location>
</feature>
<dbReference type="InterPro" id="IPR052529">
    <property type="entry name" value="Bact_Transport_Assoc"/>
</dbReference>
<organism evidence="4 5">
    <name type="scientific">Candidatus Corynebacterium avicola</name>
    <dbReference type="NCBI Taxonomy" id="2838527"/>
    <lineage>
        <taxon>Bacteria</taxon>
        <taxon>Bacillati</taxon>
        <taxon>Actinomycetota</taxon>
        <taxon>Actinomycetes</taxon>
        <taxon>Mycobacteriales</taxon>
        <taxon>Corynebacteriaceae</taxon>
        <taxon>Corynebacterium</taxon>
    </lineage>
</organism>
<sequence length="324" mass="35433">MTGPTLPQRRITALDALRGFALCGIIYVNIPQTLGMMDVPADAPEWMHYAVIGRFYPIFSFLFGLGFGLFLASASRRTERPRVPLVRRMIVLVVLGALHHLLQPGEVLLWYGLVGLIVLLPFSYLKGRTNLLVGAVLLAAAVSTGLGILMIPGLFLVGFALAQLGQVGRLAEDARLLGITLTVGVVLAVVAFIVVASEMLVGVAGGFPERAAGLVFQLSTSCVYACVFLLVLKLPELGQVLETLFAPMGRMALTNYITGTLLFVLLGYAVGLDDSAQWGRMALLATGILLVQVVWSHLWLRFFRYGPLEWVWRCITYWNRVSLR</sequence>
<feature type="transmembrane region" description="Helical" evidence="1">
    <location>
        <begin position="282"/>
        <end position="300"/>
    </location>
</feature>
<dbReference type="AlphaFoldDB" id="A0A9D1RMC0"/>
<evidence type="ECO:0000313" key="4">
    <source>
        <dbReference type="EMBL" id="HIW90723.1"/>
    </source>
</evidence>
<dbReference type="Pfam" id="PF07786">
    <property type="entry name" value="HGSNAT_cat"/>
    <property type="match status" value="1"/>
</dbReference>
<dbReference type="Proteomes" id="UP000824190">
    <property type="component" value="Unassembled WGS sequence"/>
</dbReference>
<dbReference type="Pfam" id="PF04235">
    <property type="entry name" value="DUF418"/>
    <property type="match status" value="1"/>
</dbReference>
<evidence type="ECO:0000259" key="2">
    <source>
        <dbReference type="Pfam" id="PF04235"/>
    </source>
</evidence>
<feature type="transmembrane region" description="Helical" evidence="1">
    <location>
        <begin position="213"/>
        <end position="232"/>
    </location>
</feature>
<keyword evidence="1" id="KW-0472">Membrane</keyword>
<feature type="domain" description="Heparan-alpha-glucosaminide N-acetyltransferase catalytic" evidence="3">
    <location>
        <begin position="10"/>
        <end position="113"/>
    </location>
</feature>
<dbReference type="InterPro" id="IPR007349">
    <property type="entry name" value="DUF418"/>
</dbReference>
<feature type="domain" description="DUF418" evidence="2">
    <location>
        <begin position="175"/>
        <end position="318"/>
    </location>
</feature>
<comment type="caution">
    <text evidence="4">The sequence shown here is derived from an EMBL/GenBank/DDBJ whole genome shotgun (WGS) entry which is preliminary data.</text>
</comment>
<dbReference type="PANTHER" id="PTHR30590:SF2">
    <property type="entry name" value="INNER MEMBRANE PROTEIN"/>
    <property type="match status" value="1"/>
</dbReference>
<protein>
    <submittedName>
        <fullName evidence="4">DUF418 domain-containing protein</fullName>
    </submittedName>
</protein>
<dbReference type="InterPro" id="IPR012429">
    <property type="entry name" value="HGSNAT_cat"/>
</dbReference>
<gene>
    <name evidence="4" type="ORF">H9870_03550</name>
</gene>
<dbReference type="EMBL" id="DXGC01000035">
    <property type="protein sequence ID" value="HIW90723.1"/>
    <property type="molecule type" value="Genomic_DNA"/>
</dbReference>
<evidence type="ECO:0000259" key="3">
    <source>
        <dbReference type="Pfam" id="PF07786"/>
    </source>
</evidence>
<feature type="transmembrane region" description="Helical" evidence="1">
    <location>
        <begin position="132"/>
        <end position="164"/>
    </location>
</feature>
<keyword evidence="1" id="KW-1133">Transmembrane helix</keyword>
<reference evidence="4" key="1">
    <citation type="journal article" date="2021" name="PeerJ">
        <title>Extensive microbial diversity within the chicken gut microbiome revealed by metagenomics and culture.</title>
        <authorList>
            <person name="Gilroy R."/>
            <person name="Ravi A."/>
            <person name="Getino M."/>
            <person name="Pursley I."/>
            <person name="Horton D.L."/>
            <person name="Alikhan N.F."/>
            <person name="Baker D."/>
            <person name="Gharbi K."/>
            <person name="Hall N."/>
            <person name="Watson M."/>
            <person name="Adriaenssens E.M."/>
            <person name="Foster-Nyarko E."/>
            <person name="Jarju S."/>
            <person name="Secka A."/>
            <person name="Antonio M."/>
            <person name="Oren A."/>
            <person name="Chaudhuri R.R."/>
            <person name="La Ragione R."/>
            <person name="Hildebrand F."/>
            <person name="Pallen M.J."/>
        </authorList>
    </citation>
    <scope>NUCLEOTIDE SEQUENCE</scope>
    <source>
        <strain evidence="4">CHK32-1732</strain>
    </source>
</reference>
<feature type="transmembrane region" description="Helical" evidence="1">
    <location>
        <begin position="12"/>
        <end position="30"/>
    </location>
</feature>
<evidence type="ECO:0000256" key="1">
    <source>
        <dbReference type="SAM" id="Phobius"/>
    </source>
</evidence>
<proteinExistence type="predicted"/>
<feature type="transmembrane region" description="Helical" evidence="1">
    <location>
        <begin position="176"/>
        <end position="201"/>
    </location>
</feature>
<dbReference type="PANTHER" id="PTHR30590">
    <property type="entry name" value="INNER MEMBRANE PROTEIN"/>
    <property type="match status" value="1"/>
</dbReference>
<keyword evidence="1" id="KW-0812">Transmembrane</keyword>
<feature type="transmembrane region" description="Helical" evidence="1">
    <location>
        <begin position="50"/>
        <end position="73"/>
    </location>
</feature>
<feature type="transmembrane region" description="Helical" evidence="1">
    <location>
        <begin position="252"/>
        <end position="270"/>
    </location>
</feature>
<accession>A0A9D1RMC0</accession>
<evidence type="ECO:0000313" key="5">
    <source>
        <dbReference type="Proteomes" id="UP000824190"/>
    </source>
</evidence>
<reference evidence="4" key="2">
    <citation type="submission" date="2021-04" db="EMBL/GenBank/DDBJ databases">
        <authorList>
            <person name="Gilroy R."/>
        </authorList>
    </citation>
    <scope>NUCLEOTIDE SEQUENCE</scope>
    <source>
        <strain evidence="4">CHK32-1732</strain>
    </source>
</reference>